<dbReference type="RefSeq" id="WP_182501707.1">
    <property type="nucleotide sequence ID" value="NZ_JACJHX010000002.1"/>
</dbReference>
<evidence type="ECO:0000313" key="1">
    <source>
        <dbReference type="EMBL" id="MBA9025641.1"/>
    </source>
</evidence>
<proteinExistence type="predicted"/>
<evidence type="ECO:0008006" key="3">
    <source>
        <dbReference type="Google" id="ProtNLM"/>
    </source>
</evidence>
<accession>A0ABR6CLR0</accession>
<keyword evidence="2" id="KW-1185">Reference proteome</keyword>
<gene>
    <name evidence="1" type="ORF">HNP81_000924</name>
</gene>
<name>A0ABR6CLR0_9BACI</name>
<dbReference type="InterPro" id="IPR049825">
    <property type="entry name" value="Lasso_PadeA-like"/>
</dbReference>
<dbReference type="NCBIfam" id="NF033524">
    <property type="entry name" value="lasso_PadeA_fam"/>
    <property type="match status" value="1"/>
</dbReference>
<dbReference type="Proteomes" id="UP000626697">
    <property type="component" value="Unassembled WGS sequence"/>
</dbReference>
<reference evidence="1 2" key="1">
    <citation type="submission" date="2020-08" db="EMBL/GenBank/DDBJ databases">
        <title>Genomic Encyclopedia of Type Strains, Phase IV (KMG-IV): sequencing the most valuable type-strain genomes for metagenomic binning, comparative biology and taxonomic classification.</title>
        <authorList>
            <person name="Goeker M."/>
        </authorList>
    </citation>
    <scope>NUCLEOTIDE SEQUENCE [LARGE SCALE GENOMIC DNA]</scope>
    <source>
        <strain evidence="1 2">DSM 105481</strain>
    </source>
</reference>
<sequence length="49" mass="5315">MRKEWQKPVLEVLDVNMTMASTSGKHFDGNFVAGSPIPVDENGNPVIAS</sequence>
<organism evidence="1 2">
    <name type="scientific">Peribacillus huizhouensis</name>
    <dbReference type="NCBI Taxonomy" id="1501239"/>
    <lineage>
        <taxon>Bacteria</taxon>
        <taxon>Bacillati</taxon>
        <taxon>Bacillota</taxon>
        <taxon>Bacilli</taxon>
        <taxon>Bacillales</taxon>
        <taxon>Bacillaceae</taxon>
        <taxon>Peribacillus</taxon>
    </lineage>
</organism>
<protein>
    <recommendedName>
        <fullName evidence="3">Paeninodin family lasso peptide</fullName>
    </recommendedName>
</protein>
<dbReference type="EMBL" id="JACJHX010000002">
    <property type="protein sequence ID" value="MBA9025641.1"/>
    <property type="molecule type" value="Genomic_DNA"/>
</dbReference>
<evidence type="ECO:0000313" key="2">
    <source>
        <dbReference type="Proteomes" id="UP000626697"/>
    </source>
</evidence>
<comment type="caution">
    <text evidence="1">The sequence shown here is derived from an EMBL/GenBank/DDBJ whole genome shotgun (WGS) entry which is preliminary data.</text>
</comment>